<dbReference type="AlphaFoldDB" id="A0A1X7FSF2"/>
<reference evidence="2" key="1">
    <citation type="submission" date="2017-04" db="EMBL/GenBank/DDBJ databases">
        <authorList>
            <person name="Varghese N."/>
            <person name="Submissions S."/>
        </authorList>
    </citation>
    <scope>NUCLEOTIDE SEQUENCE [LARGE SCALE GENOMIC DNA]</scope>
    <source>
        <strain evidence="2">B4P</strain>
    </source>
</reference>
<evidence type="ECO:0000313" key="2">
    <source>
        <dbReference type="Proteomes" id="UP000192903"/>
    </source>
</evidence>
<accession>A0A1X7FSF2</accession>
<dbReference type="EMBL" id="FXAF01000008">
    <property type="protein sequence ID" value="SMF57907.1"/>
    <property type="molecule type" value="Genomic_DNA"/>
</dbReference>
<evidence type="ECO:0008006" key="3">
    <source>
        <dbReference type="Google" id="ProtNLM"/>
    </source>
</evidence>
<dbReference type="OrthoDB" id="1495959at2"/>
<sequence>MESVVNEPSWVGRVAAKQGKSINPHGGDFLSRLFFFERDVRNKIRFGVSAPASASLIYVNPSRITKAIHALDAMRIESGRVKSGDWDTHTRELKTVKKIKGVRQHIVRGIPWEQTSAWRQCLQYLERGHGSDGINSLDDIVERYKKLDKFIALVRRDREAAFKTRQQIKPGNFREAAGILVNIDREGDLLFGMRGCHRLAVAQSLNLRCIPVQLGIVHADAVRNGTWRKNILEPAVVDYLINEAKIEAKINRRKVKAAAAVAASAPQPTAASPGTPTKQRYTGRTMAQSIEFDANKDAHWNGQPVPKFERLVPIMPGSSLVEIGAAEGILSLTLAPHKERVRAIDITPNRHQKALELKARWLELGKRVENCEMVLGDALKNPELISGFDTLMASRVIYYFGTFLEEFMDNVRKNVDNVCFIGNPVRTAQFNQGKTGKLGEYAKYATIPGMIELVERHGFKVTHVDETLDPLIIARKL</sequence>
<dbReference type="RefSeq" id="WP_085423586.1">
    <property type="nucleotide sequence ID" value="NZ_FXAF01000008.1"/>
</dbReference>
<name>A0A1X7FSF2_9HYPH</name>
<protein>
    <recommendedName>
        <fullName evidence="3">Methyltransferase domain-containing protein</fullName>
    </recommendedName>
</protein>
<gene>
    <name evidence="1" type="ORF">SAMN02982989_0657</name>
</gene>
<dbReference type="STRING" id="464029.SAMN02982989_0657"/>
<dbReference type="SUPFAM" id="SSF53335">
    <property type="entry name" value="S-adenosyl-L-methionine-dependent methyltransferases"/>
    <property type="match status" value="1"/>
</dbReference>
<dbReference type="CDD" id="cd02440">
    <property type="entry name" value="AdoMet_MTases"/>
    <property type="match status" value="1"/>
</dbReference>
<organism evidence="1 2">
    <name type="scientific">Xaviernesmea oryzae</name>
    <dbReference type="NCBI Taxonomy" id="464029"/>
    <lineage>
        <taxon>Bacteria</taxon>
        <taxon>Pseudomonadati</taxon>
        <taxon>Pseudomonadota</taxon>
        <taxon>Alphaproteobacteria</taxon>
        <taxon>Hyphomicrobiales</taxon>
        <taxon>Rhizobiaceae</taxon>
        <taxon>Rhizobium/Agrobacterium group</taxon>
        <taxon>Xaviernesmea</taxon>
    </lineage>
</organism>
<dbReference type="InterPro" id="IPR029063">
    <property type="entry name" value="SAM-dependent_MTases_sf"/>
</dbReference>
<dbReference type="Gene3D" id="3.40.50.150">
    <property type="entry name" value="Vaccinia Virus protein VP39"/>
    <property type="match status" value="1"/>
</dbReference>
<dbReference type="Proteomes" id="UP000192903">
    <property type="component" value="Unassembled WGS sequence"/>
</dbReference>
<evidence type="ECO:0000313" key="1">
    <source>
        <dbReference type="EMBL" id="SMF57907.1"/>
    </source>
</evidence>
<keyword evidence="2" id="KW-1185">Reference proteome</keyword>
<proteinExistence type="predicted"/>